<comment type="caution">
    <text evidence="1">The sequence shown here is derived from an EMBL/GenBank/DDBJ whole genome shotgun (WGS) entry which is preliminary data.</text>
</comment>
<evidence type="ECO:0008006" key="3">
    <source>
        <dbReference type="Google" id="ProtNLM"/>
    </source>
</evidence>
<dbReference type="eggNOG" id="COG4626">
    <property type="taxonomic scope" value="Bacteria"/>
</dbReference>
<reference evidence="1 2" key="1">
    <citation type="submission" date="2012-12" db="EMBL/GenBank/DDBJ databases">
        <title>Whole genome shotgun sequence of Gordonia sihwensis NBRC 108236.</title>
        <authorList>
            <person name="Yoshida I."/>
            <person name="Hosoyama A."/>
            <person name="Tsuchikane K."/>
            <person name="Ando Y."/>
            <person name="Baba S."/>
            <person name="Ohji S."/>
            <person name="Hamada M."/>
            <person name="Tamura T."/>
            <person name="Yamazoe A."/>
            <person name="Yamazaki S."/>
            <person name="Fujita N."/>
        </authorList>
    </citation>
    <scope>NUCLEOTIDE SEQUENCE [LARGE SCALE GENOMIC DNA]</scope>
    <source>
        <strain evidence="1 2">NBRC 108236</strain>
    </source>
</reference>
<protein>
    <recommendedName>
        <fullName evidence="3">Terminase</fullName>
    </recommendedName>
</protein>
<name>L7LF09_9ACTN</name>
<keyword evidence="2" id="KW-1185">Reference proteome</keyword>
<organism evidence="1 2">
    <name type="scientific">Gordonia sihwensis NBRC 108236</name>
    <dbReference type="NCBI Taxonomy" id="1223544"/>
    <lineage>
        <taxon>Bacteria</taxon>
        <taxon>Bacillati</taxon>
        <taxon>Actinomycetota</taxon>
        <taxon>Actinomycetes</taxon>
        <taxon>Mycobacteriales</taxon>
        <taxon>Gordoniaceae</taxon>
        <taxon>Gordonia</taxon>
    </lineage>
</organism>
<dbReference type="RefSeq" id="WP_006894518.1">
    <property type="nucleotide sequence ID" value="NZ_BANU01000001.1"/>
</dbReference>
<evidence type="ECO:0000313" key="1">
    <source>
        <dbReference type="EMBL" id="GAC59331.1"/>
    </source>
</evidence>
<dbReference type="Proteomes" id="UP000035083">
    <property type="component" value="Unassembled WGS sequence"/>
</dbReference>
<sequence>MPTRREKPMVWLPNPPKGTQITVGFDGSDSDDWTAIRCQTRSGRSFTPRFGPDRRPTIWNPAEFGGEIPRDQVNVAVDEIFQRWRVARMYADPFGYYSEIGAWSQKHGEKRVMEWATNRDKAMYEAIKRFETDLRTGTVTHDGCPITTQHVGNARKVPRPAQRYGLGKPHGEYHRKIDASIASILACEAAGDVTAADAWDEVERAEISTVMYGYS</sequence>
<dbReference type="AlphaFoldDB" id="L7LF09"/>
<gene>
    <name evidence="1" type="ORF">GSI01S_01_02980</name>
</gene>
<evidence type="ECO:0000313" key="2">
    <source>
        <dbReference type="Proteomes" id="UP000035083"/>
    </source>
</evidence>
<accession>L7LF09</accession>
<dbReference type="EMBL" id="BANU01000001">
    <property type="protein sequence ID" value="GAC59331.1"/>
    <property type="molecule type" value="Genomic_DNA"/>
</dbReference>
<proteinExistence type="predicted"/>